<dbReference type="Pfam" id="PF00215">
    <property type="entry name" value="OMPdecase"/>
    <property type="match status" value="1"/>
</dbReference>
<dbReference type="SUPFAM" id="SSF51366">
    <property type="entry name" value="Ribulose-phoshate binding barrel"/>
    <property type="match status" value="1"/>
</dbReference>
<dbReference type="SMART" id="SM00934">
    <property type="entry name" value="OMPdecase"/>
    <property type="match status" value="1"/>
</dbReference>
<organism evidence="3 4">
    <name type="scientific">Candidatus Magasanikbacteria bacterium RIFOXYC2_FULL_42_28</name>
    <dbReference type="NCBI Taxonomy" id="1798704"/>
    <lineage>
        <taxon>Bacteria</taxon>
        <taxon>Candidatus Magasanikiibacteriota</taxon>
    </lineage>
</organism>
<dbReference type="GO" id="GO:0006207">
    <property type="term" value="P:'de novo' pyrimidine nucleobase biosynthetic process"/>
    <property type="evidence" value="ECO:0007669"/>
    <property type="project" value="InterPro"/>
</dbReference>
<evidence type="ECO:0000313" key="3">
    <source>
        <dbReference type="EMBL" id="OGH87762.1"/>
    </source>
</evidence>
<dbReference type="InterPro" id="IPR011060">
    <property type="entry name" value="RibuloseP-bd_barrel"/>
</dbReference>
<keyword evidence="1" id="KW-0456">Lyase</keyword>
<dbReference type="Proteomes" id="UP000177907">
    <property type="component" value="Unassembled WGS sequence"/>
</dbReference>
<protein>
    <recommendedName>
        <fullName evidence="2">Orotidine 5'-phosphate decarboxylase domain-containing protein</fullName>
    </recommendedName>
</protein>
<reference evidence="3 4" key="1">
    <citation type="journal article" date="2016" name="Nat. Commun.">
        <title>Thousands of microbial genomes shed light on interconnected biogeochemical processes in an aquifer system.</title>
        <authorList>
            <person name="Anantharaman K."/>
            <person name="Brown C.T."/>
            <person name="Hug L.A."/>
            <person name="Sharon I."/>
            <person name="Castelle C.J."/>
            <person name="Probst A.J."/>
            <person name="Thomas B.C."/>
            <person name="Singh A."/>
            <person name="Wilkins M.J."/>
            <person name="Karaoz U."/>
            <person name="Brodie E.L."/>
            <person name="Williams K.H."/>
            <person name="Hubbard S.S."/>
            <person name="Banfield J.F."/>
        </authorList>
    </citation>
    <scope>NUCLEOTIDE SEQUENCE [LARGE SCALE GENOMIC DNA]</scope>
</reference>
<evidence type="ECO:0000313" key="4">
    <source>
        <dbReference type="Proteomes" id="UP000177907"/>
    </source>
</evidence>
<dbReference type="PANTHER" id="PTHR35039:SF3">
    <property type="entry name" value="3-KETO-L-GULONATE-6-PHOSPHATE DECARBOXYLASE SGBH-RELATED"/>
    <property type="match status" value="1"/>
</dbReference>
<dbReference type="STRING" id="1798704.A3J93_04990"/>
<accession>A0A1F6NUY9</accession>
<comment type="caution">
    <text evidence="3">The sequence shown here is derived from an EMBL/GenBank/DDBJ whole genome shotgun (WGS) entry which is preliminary data.</text>
</comment>
<sequence length="309" mass="34244">MPFDWGEIFSGALRLLFWVFVIYSFSKKKKRKISINIDEANSPAETITLQEQLSKIKSGKIYSGLVGMIVGQLNPKILDTEPNAVAVVSAKSVGLDSKKRYLQVALNGNWEDAQQILRQLPNSERILIEAGTPFIKRYGINIITEIRMLRPLAYIVADLKTVDMGEREANLAADVGANAVIGLGIAPVETINALSEACTKRGLDMFLDLMNVEQPLVVLKQLDKLPKVVLLHRGVDETETDSAKTIPYFQINQIKGAYKIMVAVAGADSERDVKSAVFNGADIVVLWKSFYKFEGNVGQLAERFLAEIR</sequence>
<name>A0A1F6NUY9_9BACT</name>
<dbReference type="EMBL" id="MFQZ01000009">
    <property type="protein sequence ID" value="OGH87762.1"/>
    <property type="molecule type" value="Genomic_DNA"/>
</dbReference>
<dbReference type="InterPro" id="IPR001754">
    <property type="entry name" value="OMPdeCOase_dom"/>
</dbReference>
<dbReference type="GO" id="GO:0004590">
    <property type="term" value="F:orotidine-5'-phosphate decarboxylase activity"/>
    <property type="evidence" value="ECO:0007669"/>
    <property type="project" value="InterPro"/>
</dbReference>
<dbReference type="GO" id="GO:0019854">
    <property type="term" value="P:L-ascorbic acid catabolic process"/>
    <property type="evidence" value="ECO:0007669"/>
    <property type="project" value="TreeGrafter"/>
</dbReference>
<dbReference type="PANTHER" id="PTHR35039">
    <property type="entry name" value="3-KETO-L-GULONATE-6-PHOSPHATE DECARBOXYLASE SGBH-RELATED"/>
    <property type="match status" value="1"/>
</dbReference>
<gene>
    <name evidence="3" type="ORF">A3J93_04990</name>
</gene>
<dbReference type="InterPro" id="IPR013785">
    <property type="entry name" value="Aldolase_TIM"/>
</dbReference>
<evidence type="ECO:0000256" key="1">
    <source>
        <dbReference type="ARBA" id="ARBA00023239"/>
    </source>
</evidence>
<dbReference type="Gene3D" id="3.20.20.70">
    <property type="entry name" value="Aldolase class I"/>
    <property type="match status" value="1"/>
</dbReference>
<feature type="domain" description="Orotidine 5'-phosphate decarboxylase" evidence="2">
    <location>
        <begin position="101"/>
        <end position="303"/>
    </location>
</feature>
<dbReference type="AlphaFoldDB" id="A0A1F6NUY9"/>
<evidence type="ECO:0000259" key="2">
    <source>
        <dbReference type="SMART" id="SM00934"/>
    </source>
</evidence>
<proteinExistence type="predicted"/>
<dbReference type="GO" id="GO:0033982">
    <property type="term" value="F:3-dehydro-L-gulonate-6-phosphate decarboxylase activity"/>
    <property type="evidence" value="ECO:0007669"/>
    <property type="project" value="TreeGrafter"/>
</dbReference>